<keyword evidence="2" id="KW-1185">Reference proteome</keyword>
<proteinExistence type="predicted"/>
<evidence type="ECO:0000313" key="1">
    <source>
        <dbReference type="EMBL" id="MFB9074330.1"/>
    </source>
</evidence>
<comment type="caution">
    <text evidence="1">The sequence shown here is derived from an EMBL/GenBank/DDBJ whole genome shotgun (WGS) entry which is preliminary data.</text>
</comment>
<protein>
    <submittedName>
        <fullName evidence="1">Uncharacterized protein</fullName>
    </submittedName>
</protein>
<name>A0ABV5G5V4_9MICC</name>
<gene>
    <name evidence="1" type="ORF">ACFFX0_25300</name>
</gene>
<accession>A0ABV5G5V4</accession>
<sequence length="133" mass="13547">MGCRQGAVGQVAGVLVIVPGQDHAAPDSAEGGSEEVGCGGLGGPALDVYDDGGAVAGQSLLDGGVKAACVPFSRTGSEGQAQGIVDCSLPSSPGRGQELSAGLCARREGLRRRYRMLFVQQCRHVFVDVRHPA</sequence>
<organism evidence="1 2">
    <name type="scientific">Citricoccus parietis</name>
    <dbReference type="NCBI Taxonomy" id="592307"/>
    <lineage>
        <taxon>Bacteria</taxon>
        <taxon>Bacillati</taxon>
        <taxon>Actinomycetota</taxon>
        <taxon>Actinomycetes</taxon>
        <taxon>Micrococcales</taxon>
        <taxon>Micrococcaceae</taxon>
        <taxon>Citricoccus</taxon>
    </lineage>
</organism>
<reference evidence="1 2" key="1">
    <citation type="submission" date="2024-09" db="EMBL/GenBank/DDBJ databases">
        <authorList>
            <person name="Sun Q."/>
            <person name="Mori K."/>
        </authorList>
    </citation>
    <scope>NUCLEOTIDE SEQUENCE [LARGE SCALE GENOMIC DNA]</scope>
    <source>
        <strain evidence="1 2">CCM 7609</strain>
    </source>
</reference>
<evidence type="ECO:0000313" key="2">
    <source>
        <dbReference type="Proteomes" id="UP001589575"/>
    </source>
</evidence>
<dbReference type="Proteomes" id="UP001589575">
    <property type="component" value="Unassembled WGS sequence"/>
</dbReference>
<dbReference type="EMBL" id="JBHMFI010000002">
    <property type="protein sequence ID" value="MFB9074330.1"/>
    <property type="molecule type" value="Genomic_DNA"/>
</dbReference>